<dbReference type="Proteomes" id="UP001139263">
    <property type="component" value="Unassembled WGS sequence"/>
</dbReference>
<dbReference type="Pfam" id="PF02219">
    <property type="entry name" value="MTHFR"/>
    <property type="match status" value="1"/>
</dbReference>
<keyword evidence="8" id="KW-0479">Metal-binding</keyword>
<dbReference type="Pfam" id="PF02574">
    <property type="entry name" value="S-methyl_trans"/>
    <property type="match status" value="1"/>
</dbReference>
<keyword evidence="6" id="KW-0274">FAD</keyword>
<feature type="binding site" evidence="8">
    <location>
        <position position="272"/>
    </location>
    <ligand>
        <name>Zn(2+)</name>
        <dbReference type="ChEBI" id="CHEBI:29105"/>
    </ligand>
</feature>
<dbReference type="GO" id="GO:0004489">
    <property type="term" value="F:methylenetetrahydrofolate reductase [NAD(P)H] activity"/>
    <property type="evidence" value="ECO:0007669"/>
    <property type="project" value="InterPro"/>
</dbReference>
<evidence type="ECO:0000256" key="1">
    <source>
        <dbReference type="ARBA" id="ARBA00001974"/>
    </source>
</evidence>
<feature type="binding site" evidence="8">
    <location>
        <position position="273"/>
    </location>
    <ligand>
        <name>Zn(2+)</name>
        <dbReference type="ChEBI" id="CHEBI:29105"/>
    </ligand>
</feature>
<dbReference type="InterPro" id="IPR003171">
    <property type="entry name" value="Mehydrof_redctse-like"/>
</dbReference>
<dbReference type="GO" id="GO:0032259">
    <property type="term" value="P:methylation"/>
    <property type="evidence" value="ECO:0007669"/>
    <property type="project" value="UniProtKB-KW"/>
</dbReference>
<dbReference type="InterPro" id="IPR029041">
    <property type="entry name" value="FAD-linked_oxidoreductase-like"/>
</dbReference>
<dbReference type="PROSITE" id="PS50970">
    <property type="entry name" value="HCY"/>
    <property type="match status" value="1"/>
</dbReference>
<dbReference type="EMBL" id="JALBUF010000001">
    <property type="protein sequence ID" value="MCI0182448.1"/>
    <property type="molecule type" value="Genomic_DNA"/>
</dbReference>
<keyword evidence="8" id="KW-0862">Zinc</keyword>
<dbReference type="Gene3D" id="3.20.20.220">
    <property type="match status" value="1"/>
</dbReference>
<dbReference type="SUPFAM" id="SSF51730">
    <property type="entry name" value="FAD-linked oxidoreductase"/>
    <property type="match status" value="1"/>
</dbReference>
<comment type="caution">
    <text evidence="10">The sequence shown here is derived from an EMBL/GenBank/DDBJ whole genome shotgun (WGS) entry which is preliminary data.</text>
</comment>
<keyword evidence="4" id="KW-0285">Flavoprotein</keyword>
<proteinExistence type="predicted"/>
<evidence type="ECO:0000256" key="5">
    <source>
        <dbReference type="ARBA" id="ARBA00022679"/>
    </source>
</evidence>
<dbReference type="CDD" id="cd00537">
    <property type="entry name" value="MTHFR"/>
    <property type="match status" value="1"/>
</dbReference>
<comment type="cofactor">
    <cofactor evidence="8">
        <name>Zn(2+)</name>
        <dbReference type="ChEBI" id="CHEBI:29105"/>
    </cofactor>
</comment>
<sequence>MQERQGLLDVIKERIIIGDGAMATQLYGMGVPVGVCYEELCVSKSEVVASVHRSYVEAGAMLLETNTFGAHRAGLARYGLEGQVEEINGAAVRLARQEARDGVYVAGTIGAITGAKRQLAPPIDLTNAYAEQAMALLNEGPDAILLETFLDLAELRLALQVVRKLTDKPVIAQLALLDLAVTRDGEPVQDAFRILFDEGADVIGLNCRFGPADMQRVLQGIEIPKHAALSVYPNAGLLSMTDGHYAYPSEPEYFAAAALDFRELGVRIIGGCCGTTPAHVAAMAHAVGNLPPIEIKHRQKAESAIVVRSSAMRAVLEKNAGEMEASQEPIHEKVLHTHTVIVELDPPKDLNATAFLEGAKALQSAGADAVTLADNSLAMIRMSNMALGALMKQQGVEPLLHISCRDRNLIGQQSHLMGLHALGISQILVVTGDPSRFGDLPGATSVFDVSSFDMIKMIKQLNQGTGFSGKTMDVPSTFVVGAAFNPHVRHFDKAIKRLERKVEAGADFIMTQPIYDPRFFAVLRDATKHLPVPLFVGIMPLLSQRNAEFLHNEVPGIFLTDDVRERMALHKGARAREEGIAIAQELLDAAIEQFKGIYLITPLLRYEMTAQLTSYVKAKTSPQ</sequence>
<evidence type="ECO:0000313" key="11">
    <source>
        <dbReference type="Proteomes" id="UP001139263"/>
    </source>
</evidence>
<evidence type="ECO:0000259" key="9">
    <source>
        <dbReference type="PROSITE" id="PS50970"/>
    </source>
</evidence>
<feature type="binding site" evidence="8">
    <location>
        <position position="207"/>
    </location>
    <ligand>
        <name>Zn(2+)</name>
        <dbReference type="ChEBI" id="CHEBI:29105"/>
    </ligand>
</feature>
<evidence type="ECO:0000256" key="4">
    <source>
        <dbReference type="ARBA" id="ARBA00022630"/>
    </source>
</evidence>
<dbReference type="AlphaFoldDB" id="A0A9X1V713"/>
<dbReference type="RefSeq" id="WP_241712039.1">
    <property type="nucleotide sequence ID" value="NZ_JALBUF010000001.1"/>
</dbReference>
<evidence type="ECO:0000256" key="8">
    <source>
        <dbReference type="PROSITE-ProRule" id="PRU00333"/>
    </source>
</evidence>
<dbReference type="InterPro" id="IPR003726">
    <property type="entry name" value="HCY_dom"/>
</dbReference>
<dbReference type="GO" id="GO:0046872">
    <property type="term" value="F:metal ion binding"/>
    <property type="evidence" value="ECO:0007669"/>
    <property type="project" value="UniProtKB-KW"/>
</dbReference>
<organism evidence="10 11">
    <name type="scientific">Sulfoacidibacillus ferrooxidans</name>
    <dbReference type="NCBI Taxonomy" id="2005001"/>
    <lineage>
        <taxon>Bacteria</taxon>
        <taxon>Bacillati</taxon>
        <taxon>Bacillota</taxon>
        <taxon>Bacilli</taxon>
        <taxon>Bacillales</taxon>
        <taxon>Alicyclobacillaceae</taxon>
        <taxon>Sulfoacidibacillus</taxon>
    </lineage>
</organism>
<dbReference type="SUPFAM" id="SSF82282">
    <property type="entry name" value="Homocysteine S-methyltransferase"/>
    <property type="match status" value="1"/>
</dbReference>
<evidence type="ECO:0000256" key="2">
    <source>
        <dbReference type="ARBA" id="ARBA00004777"/>
    </source>
</evidence>
<evidence type="ECO:0000256" key="3">
    <source>
        <dbReference type="ARBA" id="ARBA00022603"/>
    </source>
</evidence>
<dbReference type="GO" id="GO:0008168">
    <property type="term" value="F:methyltransferase activity"/>
    <property type="evidence" value="ECO:0007669"/>
    <property type="project" value="UniProtKB-UniRule"/>
</dbReference>
<protein>
    <submittedName>
        <fullName evidence="10">Bifunctional homocysteine S-methyltransferase/5,10-methylenetetrahydrofolate reductase</fullName>
    </submittedName>
</protein>
<keyword evidence="11" id="KW-1185">Reference proteome</keyword>
<reference evidence="10" key="1">
    <citation type="submission" date="2022-03" db="EMBL/GenBank/DDBJ databases">
        <title>Draft Genome Sequence of Firmicute Strain S0AB, a Heterotrophic Iron/Sulfur-Oxidizing Extreme Acidophile.</title>
        <authorList>
            <person name="Vergara E."/>
            <person name="Pakostova E."/>
            <person name="Johnson D.B."/>
            <person name="Holmes D.S."/>
        </authorList>
    </citation>
    <scope>NUCLEOTIDE SEQUENCE</scope>
    <source>
        <strain evidence="10">S0AB</strain>
    </source>
</reference>
<evidence type="ECO:0000256" key="7">
    <source>
        <dbReference type="ARBA" id="ARBA00023002"/>
    </source>
</evidence>
<keyword evidence="3 8" id="KW-0489">Methyltransferase</keyword>
<keyword evidence="7" id="KW-0560">Oxidoreductase</keyword>
<evidence type="ECO:0000256" key="6">
    <source>
        <dbReference type="ARBA" id="ARBA00022827"/>
    </source>
</evidence>
<dbReference type="InterPro" id="IPR036589">
    <property type="entry name" value="HCY_dom_sf"/>
</dbReference>
<comment type="pathway">
    <text evidence="2">One-carbon metabolism; tetrahydrofolate interconversion.</text>
</comment>
<feature type="domain" description="Hcy-binding" evidence="9">
    <location>
        <begin position="4"/>
        <end position="287"/>
    </location>
</feature>
<gene>
    <name evidence="10" type="primary">yitJ</name>
    <name evidence="10" type="ORF">MM817_00708</name>
</gene>
<comment type="cofactor">
    <cofactor evidence="1">
        <name>FAD</name>
        <dbReference type="ChEBI" id="CHEBI:57692"/>
    </cofactor>
</comment>
<evidence type="ECO:0000313" key="10">
    <source>
        <dbReference type="EMBL" id="MCI0182448.1"/>
    </source>
</evidence>
<name>A0A9X1V713_9BACL</name>
<dbReference type="Gene3D" id="3.20.20.330">
    <property type="entry name" value="Homocysteine-binding-like domain"/>
    <property type="match status" value="1"/>
</dbReference>
<dbReference type="NCBIfam" id="NF006396">
    <property type="entry name" value="PRK08645.1"/>
    <property type="match status" value="1"/>
</dbReference>
<dbReference type="PANTHER" id="PTHR11103:SF18">
    <property type="entry name" value="SLR1189 PROTEIN"/>
    <property type="match status" value="1"/>
</dbReference>
<keyword evidence="5 8" id="KW-0808">Transferase</keyword>
<dbReference type="GO" id="GO:0006555">
    <property type="term" value="P:methionine metabolic process"/>
    <property type="evidence" value="ECO:0007669"/>
    <property type="project" value="InterPro"/>
</dbReference>
<accession>A0A9X1V713</accession>
<dbReference type="PANTHER" id="PTHR11103">
    <property type="entry name" value="SLR1189 PROTEIN"/>
    <property type="match status" value="1"/>
</dbReference>